<gene>
    <name evidence="1" type="ORF">COT63_00620</name>
</gene>
<dbReference type="EMBL" id="PEZH01000010">
    <property type="protein sequence ID" value="PIS15332.1"/>
    <property type="molecule type" value="Genomic_DNA"/>
</dbReference>
<dbReference type="AlphaFoldDB" id="A0A2H0WRN0"/>
<evidence type="ECO:0000313" key="2">
    <source>
        <dbReference type="Proteomes" id="UP000231282"/>
    </source>
</evidence>
<organism evidence="1 2">
    <name type="scientific">Candidatus Shapirobacteria bacterium CG09_land_8_20_14_0_10_38_17</name>
    <dbReference type="NCBI Taxonomy" id="1974884"/>
    <lineage>
        <taxon>Bacteria</taxon>
        <taxon>Candidatus Shapironibacteriota</taxon>
    </lineage>
</organism>
<accession>A0A2H0WRN0</accession>
<reference evidence="2" key="1">
    <citation type="submission" date="2017-09" db="EMBL/GenBank/DDBJ databases">
        <title>Depth-based differentiation of microbial function through sediment-hosted aquifers and enrichment of novel symbionts in the deep terrestrial subsurface.</title>
        <authorList>
            <person name="Probst A.J."/>
            <person name="Ladd B."/>
            <person name="Jarett J.K."/>
            <person name="Geller-Mcgrath D.E."/>
            <person name="Sieber C.M.K."/>
            <person name="Emerson J.B."/>
            <person name="Anantharaman K."/>
            <person name="Thomas B.C."/>
            <person name="Malmstrom R."/>
            <person name="Stieglmeier M."/>
            <person name="Klingl A."/>
            <person name="Woyke T."/>
            <person name="Ryan C.M."/>
            <person name="Banfield J.F."/>
        </authorList>
    </citation>
    <scope>NUCLEOTIDE SEQUENCE [LARGE SCALE GENOMIC DNA]</scope>
</reference>
<protein>
    <submittedName>
        <fullName evidence="1">Uncharacterized protein</fullName>
    </submittedName>
</protein>
<name>A0A2H0WRN0_9BACT</name>
<sequence>MTETTLSCALSWAKIKEGNKKPMTLRSGFCVPLCVALRAFIDIASSPTRVGPPAGGSLSWNKKKTTVIETKTISFHPFITKSVEY</sequence>
<proteinExistence type="predicted"/>
<evidence type="ECO:0000313" key="1">
    <source>
        <dbReference type="EMBL" id="PIS15332.1"/>
    </source>
</evidence>
<dbReference type="Proteomes" id="UP000231282">
    <property type="component" value="Unassembled WGS sequence"/>
</dbReference>
<comment type="caution">
    <text evidence="1">The sequence shown here is derived from an EMBL/GenBank/DDBJ whole genome shotgun (WGS) entry which is preliminary data.</text>
</comment>